<reference evidence="3" key="1">
    <citation type="submission" date="2016-06" db="UniProtKB">
        <authorList>
            <consortium name="WormBaseParasite"/>
        </authorList>
    </citation>
    <scope>IDENTIFICATION</scope>
</reference>
<dbReference type="Proteomes" id="UP000275846">
    <property type="component" value="Unassembled WGS sequence"/>
</dbReference>
<evidence type="ECO:0000313" key="3">
    <source>
        <dbReference type="WBParaSite" id="SSLN_0000669901-mRNA-1"/>
    </source>
</evidence>
<evidence type="ECO:0000313" key="1">
    <source>
        <dbReference type="EMBL" id="VDL92878.1"/>
    </source>
</evidence>
<keyword evidence="2" id="KW-1185">Reference proteome</keyword>
<organism evidence="3">
    <name type="scientific">Schistocephalus solidus</name>
    <name type="common">Tapeworm</name>
    <dbReference type="NCBI Taxonomy" id="70667"/>
    <lineage>
        <taxon>Eukaryota</taxon>
        <taxon>Metazoa</taxon>
        <taxon>Spiralia</taxon>
        <taxon>Lophotrochozoa</taxon>
        <taxon>Platyhelminthes</taxon>
        <taxon>Cestoda</taxon>
        <taxon>Eucestoda</taxon>
        <taxon>Diphyllobothriidea</taxon>
        <taxon>Diphyllobothriidae</taxon>
        <taxon>Schistocephalus</taxon>
    </lineage>
</organism>
<dbReference type="WBParaSite" id="SSLN_0000669901-mRNA-1">
    <property type="protein sequence ID" value="SSLN_0000669901-mRNA-1"/>
    <property type="gene ID" value="SSLN_0000669901"/>
</dbReference>
<name>A0A183SQJ5_SCHSO</name>
<accession>A0A183SQJ5</accession>
<dbReference type="EMBL" id="UYSU01033710">
    <property type="protein sequence ID" value="VDL92878.1"/>
    <property type="molecule type" value="Genomic_DNA"/>
</dbReference>
<dbReference type="AlphaFoldDB" id="A0A183SQJ5"/>
<sequence length="148" mass="16583">MRLHPPPVFLTVMTPIIDYLRSSRPERRTALVARELARYKLRIAALSETRFSEQCQLEEVGACYTFFWSGRPKAERHDVSVAFAIRNDSMGPLPCLPQEWLTGGLTGSFLMWLSWHLHSVGSELGVVVRPGAAPAALATCTLSHLRSY</sequence>
<proteinExistence type="predicted"/>
<reference evidence="1 2" key="2">
    <citation type="submission" date="2018-11" db="EMBL/GenBank/DDBJ databases">
        <authorList>
            <consortium name="Pathogen Informatics"/>
        </authorList>
    </citation>
    <scope>NUCLEOTIDE SEQUENCE [LARGE SCALE GENOMIC DNA]</scope>
    <source>
        <strain evidence="1 2">NST_G2</strain>
    </source>
</reference>
<protein>
    <submittedName>
        <fullName evidence="1 3">Uncharacterized protein</fullName>
    </submittedName>
</protein>
<evidence type="ECO:0000313" key="2">
    <source>
        <dbReference type="Proteomes" id="UP000275846"/>
    </source>
</evidence>
<gene>
    <name evidence="1" type="ORF">SSLN_LOCUS6493</name>
</gene>